<gene>
    <name evidence="3" type="ORF">BTN50_0928</name>
</gene>
<evidence type="ECO:0000259" key="2">
    <source>
        <dbReference type="Pfam" id="PF13737"/>
    </source>
</evidence>
<dbReference type="Proteomes" id="UP000218160">
    <property type="component" value="Chromosome 1"/>
</dbReference>
<keyword evidence="1" id="KW-1133">Transmembrane helix</keyword>
<evidence type="ECO:0000256" key="1">
    <source>
        <dbReference type="SAM" id="Phobius"/>
    </source>
</evidence>
<evidence type="ECO:0000313" key="4">
    <source>
        <dbReference type="Proteomes" id="UP000218160"/>
    </source>
</evidence>
<dbReference type="EMBL" id="CP020660">
    <property type="protein sequence ID" value="ATF09434.1"/>
    <property type="molecule type" value="Genomic_DNA"/>
</dbReference>
<keyword evidence="1" id="KW-0472">Membrane</keyword>
<evidence type="ECO:0000313" key="3">
    <source>
        <dbReference type="EMBL" id="ATF09434.1"/>
    </source>
</evidence>
<dbReference type="KEGG" id="elux:BTN50_0928"/>
<dbReference type="Pfam" id="PF13737">
    <property type="entry name" value="DDE_Tnp_1_5"/>
    <property type="match status" value="1"/>
</dbReference>
<sequence>MLQKNHWKRHNQIKQNNYGRVRLFSGLAITTALMITCAFSMLLRGLQEFINSVFTFIQLHSHALAIHALANKLK</sequence>
<feature type="domain" description="Transposase DDE" evidence="2">
    <location>
        <begin position="6"/>
        <end position="60"/>
    </location>
</feature>
<accession>A0A291B8V3</accession>
<keyword evidence="1" id="KW-0812">Transmembrane</keyword>
<protein>
    <submittedName>
        <fullName evidence="3">Mobile element protein</fullName>
    </submittedName>
</protein>
<reference evidence="4" key="1">
    <citation type="submission" date="2017-04" db="EMBL/GenBank/DDBJ databases">
        <title>Genome evolution of the luminous symbionts of deep sea anglerfish.</title>
        <authorList>
            <person name="Hendry T.A."/>
        </authorList>
    </citation>
    <scope>NUCLEOTIDE SEQUENCE [LARGE SCALE GENOMIC DNA]</scope>
</reference>
<dbReference type="AlphaFoldDB" id="A0A291B8V3"/>
<proteinExistence type="predicted"/>
<dbReference type="InterPro" id="IPR025668">
    <property type="entry name" value="Tnp_DDE_dom"/>
</dbReference>
<organism evidence="3 4">
    <name type="scientific">Candidatus Enterovibrio altilux</name>
    <dbReference type="NCBI Taxonomy" id="1927128"/>
    <lineage>
        <taxon>Bacteria</taxon>
        <taxon>Pseudomonadati</taxon>
        <taxon>Pseudomonadota</taxon>
        <taxon>Gammaproteobacteria</taxon>
        <taxon>Vibrionales</taxon>
        <taxon>Vibrionaceae</taxon>
        <taxon>Enterovibrio</taxon>
    </lineage>
</organism>
<feature type="transmembrane region" description="Helical" evidence="1">
    <location>
        <begin position="21"/>
        <end position="43"/>
    </location>
</feature>
<keyword evidence="4" id="KW-1185">Reference proteome</keyword>
<name>A0A291B8V3_9GAMM</name>